<dbReference type="PANTHER" id="PTHR34352:SF1">
    <property type="entry name" value="PROTEIN YHFA"/>
    <property type="match status" value="1"/>
</dbReference>
<dbReference type="InterPro" id="IPR015946">
    <property type="entry name" value="KH_dom-like_a/b"/>
</dbReference>
<dbReference type="RefSeq" id="WP_122197581.1">
    <property type="nucleotide sequence ID" value="NZ_JBHSKC010000007.1"/>
</dbReference>
<name>A0A3M2LXU1_9ACTN</name>
<sequence length="134" mass="14247">MAEVRVERTADGGFAGTNGRGASVPIGSADQDGVFTPVELLLTALAGCELVTVEPLTAKRGHQMVRLAADVKADKIETSRLGTITITYDVELPEGDDEAAEVLRAVAKRVHEKYCTVGNALKEPMTVEQIVPVE</sequence>
<dbReference type="OrthoDB" id="4864805at2"/>
<dbReference type="InterPro" id="IPR036102">
    <property type="entry name" value="OsmC/Ohrsf"/>
</dbReference>
<evidence type="ECO:0000313" key="3">
    <source>
        <dbReference type="Proteomes" id="UP000282674"/>
    </source>
</evidence>
<dbReference type="Gene3D" id="3.30.300.20">
    <property type="match status" value="1"/>
</dbReference>
<comment type="caution">
    <text evidence="2">The sequence shown here is derived from an EMBL/GenBank/DDBJ whole genome shotgun (WGS) entry which is preliminary data.</text>
</comment>
<organism evidence="2 3">
    <name type="scientific">Actinomadura harenae</name>
    <dbReference type="NCBI Taxonomy" id="2483351"/>
    <lineage>
        <taxon>Bacteria</taxon>
        <taxon>Bacillati</taxon>
        <taxon>Actinomycetota</taxon>
        <taxon>Actinomycetes</taxon>
        <taxon>Streptosporangiales</taxon>
        <taxon>Thermomonosporaceae</taxon>
        <taxon>Actinomadura</taxon>
    </lineage>
</organism>
<dbReference type="InterPro" id="IPR003718">
    <property type="entry name" value="OsmC/Ohr_fam"/>
</dbReference>
<dbReference type="EMBL" id="RFFG01000062">
    <property type="protein sequence ID" value="RMI39798.1"/>
    <property type="molecule type" value="Genomic_DNA"/>
</dbReference>
<proteinExistence type="predicted"/>
<evidence type="ECO:0000313" key="2">
    <source>
        <dbReference type="EMBL" id="RMI39798.1"/>
    </source>
</evidence>
<protein>
    <submittedName>
        <fullName evidence="2">OsmC family peroxiredoxin</fullName>
    </submittedName>
</protein>
<accession>A0A3M2LXU1</accession>
<reference evidence="2 3" key="1">
    <citation type="submission" date="2018-10" db="EMBL/GenBank/DDBJ databases">
        <title>Isolation from soil.</title>
        <authorList>
            <person name="Hu J."/>
        </authorList>
    </citation>
    <scope>NUCLEOTIDE SEQUENCE [LARGE SCALE GENOMIC DNA]</scope>
    <source>
        <strain evidence="2 3">NEAU-Ht49</strain>
    </source>
</reference>
<gene>
    <name evidence="2" type="ORF">EBO15_28575</name>
</gene>
<dbReference type="Pfam" id="PF02566">
    <property type="entry name" value="OsmC"/>
    <property type="match status" value="1"/>
</dbReference>
<dbReference type="PANTHER" id="PTHR34352">
    <property type="entry name" value="PROTEIN YHFA"/>
    <property type="match status" value="1"/>
</dbReference>
<dbReference type="SUPFAM" id="SSF82784">
    <property type="entry name" value="OsmC-like"/>
    <property type="match status" value="1"/>
</dbReference>
<feature type="compositionally biased region" description="Basic and acidic residues" evidence="1">
    <location>
        <begin position="1"/>
        <end position="10"/>
    </location>
</feature>
<dbReference type="Proteomes" id="UP000282674">
    <property type="component" value="Unassembled WGS sequence"/>
</dbReference>
<dbReference type="AlphaFoldDB" id="A0A3M2LXU1"/>
<feature type="region of interest" description="Disordered" evidence="1">
    <location>
        <begin position="1"/>
        <end position="22"/>
    </location>
</feature>
<evidence type="ECO:0000256" key="1">
    <source>
        <dbReference type="SAM" id="MobiDB-lite"/>
    </source>
</evidence>
<keyword evidence="3" id="KW-1185">Reference proteome</keyword>